<evidence type="ECO:0000259" key="3">
    <source>
        <dbReference type="Pfam" id="PF07261"/>
    </source>
</evidence>
<feature type="region of interest" description="Disordered" evidence="2">
    <location>
        <begin position="238"/>
        <end position="297"/>
    </location>
</feature>
<organism evidence="4 5">
    <name type="scientific">Limosilactobacillus reuteri</name>
    <name type="common">Lactobacillus reuteri</name>
    <dbReference type="NCBI Taxonomy" id="1598"/>
    <lineage>
        <taxon>Bacteria</taxon>
        <taxon>Bacillati</taxon>
        <taxon>Bacillota</taxon>
        <taxon>Bacilli</taxon>
        <taxon>Lactobacillales</taxon>
        <taxon>Lactobacillaceae</taxon>
        <taxon>Limosilactobacillus</taxon>
    </lineage>
</organism>
<protein>
    <submittedName>
        <fullName evidence="4">Primosomal replication protein N</fullName>
    </submittedName>
</protein>
<dbReference type="RefSeq" id="WP_109883198.1">
    <property type="nucleotide sequence ID" value="NZ_QGHP01000003.1"/>
</dbReference>
<sequence length="297" mass="34421">MAIIRQKRKDRFSIINNKIIEDKKISFKARGLLIYMLSKPDDWKFYPDELAKHSDKDGVKAINTALQEMESVGYLVRKRKRDNKGHFKGIDYLLYETPQVINPDSQNRNAGKRNADLRNSENGRLPNTDFKPNTDIPNTEIDDDDKATSPDEQKRSIEEDPFTLADQVNINVNSGLNKPIFVNYIQKLGNSVVCWAIHKTNEKASHPNWQYLLTVMKGLETNHVKTVEQAEKLSEQYKQERVKKKQQVSSGYRKRPPIREKMPEWSKKDQKELNKKASPEDIAKLKARIANRKKVSS</sequence>
<name>A0A855XQ60_LIMRT</name>
<dbReference type="InterPro" id="IPR006343">
    <property type="entry name" value="DnaB/C_C"/>
</dbReference>
<evidence type="ECO:0000256" key="2">
    <source>
        <dbReference type="SAM" id="MobiDB-lite"/>
    </source>
</evidence>
<accession>A0A855XQ60</accession>
<feature type="compositionally biased region" description="Basic and acidic residues" evidence="2">
    <location>
        <begin position="146"/>
        <end position="158"/>
    </location>
</feature>
<dbReference type="AlphaFoldDB" id="A0A855XQ60"/>
<evidence type="ECO:0000256" key="1">
    <source>
        <dbReference type="ARBA" id="ARBA00093462"/>
    </source>
</evidence>
<dbReference type="Proteomes" id="UP000245980">
    <property type="component" value="Unassembled WGS sequence"/>
</dbReference>
<feature type="compositionally biased region" description="Basic residues" evidence="2">
    <location>
        <begin position="241"/>
        <end position="256"/>
    </location>
</feature>
<dbReference type="EMBL" id="QGHT01000004">
    <property type="protein sequence ID" value="PWT43080.1"/>
    <property type="molecule type" value="Genomic_DNA"/>
</dbReference>
<feature type="region of interest" description="Disordered" evidence="2">
    <location>
        <begin position="101"/>
        <end position="160"/>
    </location>
</feature>
<evidence type="ECO:0000313" key="5">
    <source>
        <dbReference type="Proteomes" id="UP000245980"/>
    </source>
</evidence>
<gene>
    <name evidence="4" type="ORF">DKZ22_01670</name>
</gene>
<feature type="compositionally biased region" description="Basic residues" evidence="2">
    <location>
        <begin position="285"/>
        <end position="297"/>
    </location>
</feature>
<dbReference type="Pfam" id="PF07261">
    <property type="entry name" value="DnaB_2"/>
    <property type="match status" value="1"/>
</dbReference>
<feature type="compositionally biased region" description="Basic and acidic residues" evidence="2">
    <location>
        <begin position="257"/>
        <end position="284"/>
    </location>
</feature>
<comment type="caution">
    <text evidence="4">The sequence shown here is derived from an EMBL/GenBank/DDBJ whole genome shotgun (WGS) entry which is preliminary data.</text>
</comment>
<comment type="similarity">
    <text evidence="1">Belongs to the DnaB/DnaD family.</text>
</comment>
<feature type="domain" description="DnaB/C C-terminal" evidence="3">
    <location>
        <begin position="186"/>
        <end position="232"/>
    </location>
</feature>
<reference evidence="4 5" key="1">
    <citation type="journal article" date="2018" name="Front. Microbiol.">
        <title>Comparative Genomics of the Herbivore Gut Symbiont Lactobacillus reuteri Reveals Genetic Diversity and Lifestyle Adaptation.</title>
        <authorList>
            <person name="Zhao J."/>
        </authorList>
    </citation>
    <scope>NUCLEOTIDE SEQUENCE [LARGE SCALE GENOMIC DNA]</scope>
    <source>
        <strain evidence="4 5">LR10</strain>
    </source>
</reference>
<proteinExistence type="inferred from homology"/>
<evidence type="ECO:0000313" key="4">
    <source>
        <dbReference type="EMBL" id="PWT43080.1"/>
    </source>
</evidence>